<dbReference type="PANTHER" id="PTHR13383:SF11">
    <property type="entry name" value="RIBONUCLEASE H2 SUBUNIT B"/>
    <property type="match status" value="1"/>
</dbReference>
<dbReference type="InterPro" id="IPR019024">
    <property type="entry name" value="RNase_H2_suB_wHTH"/>
</dbReference>
<gene>
    <name evidence="8" type="ORF">CANTADRAFT_4320</name>
</gene>
<dbReference type="Gene3D" id="1.10.20.120">
    <property type="match status" value="1"/>
</dbReference>
<dbReference type="GO" id="GO:0005654">
    <property type="term" value="C:nucleoplasm"/>
    <property type="evidence" value="ECO:0007669"/>
    <property type="project" value="TreeGrafter"/>
</dbReference>
<dbReference type="EMBL" id="KV453909">
    <property type="protein sequence ID" value="ODV82309.1"/>
    <property type="molecule type" value="Genomic_DNA"/>
</dbReference>
<feature type="domain" description="Ribonuclease H2 subunit B wHTH" evidence="6">
    <location>
        <begin position="97"/>
        <end position="238"/>
    </location>
</feature>
<dbReference type="RefSeq" id="XP_020067431.1">
    <property type="nucleotide sequence ID" value="XM_020208939.1"/>
</dbReference>
<accession>A0A1E4SS13</accession>
<dbReference type="InterPro" id="IPR040456">
    <property type="entry name" value="RNase_H2_suB"/>
</dbReference>
<sequence>MHIDKNSRVVVLPSPGSYQVIEVPSSRDLSQKKSMLIQNGQLMEINEIKGTPKSSMPKLNNGGAVKSLLFEGANADIPGFVLQSPLMLVGTPFNIVYLMISIMYHNQDVFTKRFITLEDVIDQLGQIHSGEWVTAISNEQYVASLAKVCEMIDENGEQFYKFSLEKAVQFIKSKVEALKAHFDAKKEELSLYNTFKQQVLDPTNDSPIPSEVIDQLTLKSSINFVCDSYLTGEFKARISEGHNFDEVENWIAKVENNKKSLEVVEESLKEVVKTTTKANRVQKKAKVTKKVVKKVAVGKGALDGFFKKN</sequence>
<keyword evidence="9" id="KW-1185">Reference proteome</keyword>
<comment type="function">
    <text evidence="4">Non catalytic subunit of RNase H2, an endonuclease that specifically degrades the RNA of RNA:DNA hybrids. Participates in DNA replication, possibly by mediating the removal of lagging-strand Okazaki fragment RNA primers during DNA replication. Mediates the excision of single ribonucleotides from DNA:RNA duplexes.</text>
</comment>
<evidence type="ECO:0000259" key="6">
    <source>
        <dbReference type="Pfam" id="PF09468"/>
    </source>
</evidence>
<dbReference type="GO" id="GO:0032299">
    <property type="term" value="C:ribonuclease H2 complex"/>
    <property type="evidence" value="ECO:0007669"/>
    <property type="project" value="InterPro"/>
</dbReference>
<evidence type="ECO:0000256" key="5">
    <source>
        <dbReference type="ARBA" id="ARBA00033464"/>
    </source>
</evidence>
<dbReference type="InterPro" id="IPR041195">
    <property type="entry name" value="Rnh202_N"/>
</dbReference>
<dbReference type="AlphaFoldDB" id="A0A1E4SS13"/>
<keyword evidence="3" id="KW-0539">Nucleus</keyword>
<evidence type="ECO:0000313" key="9">
    <source>
        <dbReference type="Proteomes" id="UP000094285"/>
    </source>
</evidence>
<dbReference type="Pfam" id="PF09468">
    <property type="entry name" value="RNase_H2-Ydr279"/>
    <property type="match status" value="1"/>
</dbReference>
<name>A0A1E4SS13_9ASCO</name>
<dbReference type="CDD" id="cd09270">
    <property type="entry name" value="RNase_H2-B"/>
    <property type="match status" value="1"/>
</dbReference>
<protein>
    <recommendedName>
        <fullName evidence="2">Ribonuclease H2 subunit B</fullName>
    </recommendedName>
    <alternativeName>
        <fullName evidence="5">Ribonuclease HI subunit B</fullName>
    </alternativeName>
</protein>
<evidence type="ECO:0000256" key="2">
    <source>
        <dbReference type="ARBA" id="ARBA00019062"/>
    </source>
</evidence>
<dbReference type="GeneID" id="30983075"/>
<dbReference type="Proteomes" id="UP000094285">
    <property type="component" value="Unassembled WGS sequence"/>
</dbReference>
<evidence type="ECO:0000256" key="1">
    <source>
        <dbReference type="ARBA" id="ARBA00004123"/>
    </source>
</evidence>
<evidence type="ECO:0000313" key="8">
    <source>
        <dbReference type="EMBL" id="ODV82309.1"/>
    </source>
</evidence>
<dbReference type="Pfam" id="PF17745">
    <property type="entry name" value="Ydr279_N"/>
    <property type="match status" value="1"/>
</dbReference>
<feature type="domain" description="Rnh202 triple barrel" evidence="7">
    <location>
        <begin position="17"/>
        <end position="94"/>
    </location>
</feature>
<dbReference type="GO" id="GO:0006401">
    <property type="term" value="P:RNA catabolic process"/>
    <property type="evidence" value="ECO:0007669"/>
    <property type="project" value="TreeGrafter"/>
</dbReference>
<evidence type="ECO:0000256" key="3">
    <source>
        <dbReference type="ARBA" id="ARBA00023242"/>
    </source>
</evidence>
<proteinExistence type="predicted"/>
<reference evidence="9" key="1">
    <citation type="submission" date="2016-05" db="EMBL/GenBank/DDBJ databases">
        <title>Comparative genomics of biotechnologically important yeasts.</title>
        <authorList>
            <consortium name="DOE Joint Genome Institute"/>
            <person name="Riley R."/>
            <person name="Haridas S."/>
            <person name="Wolfe K.H."/>
            <person name="Lopes M.R."/>
            <person name="Hittinger C.T."/>
            <person name="Goker M."/>
            <person name="Salamov A."/>
            <person name="Wisecaver J."/>
            <person name="Long T.M."/>
            <person name="Aerts A.L."/>
            <person name="Barry K."/>
            <person name="Choi C."/>
            <person name="Clum A."/>
            <person name="Coughlan A.Y."/>
            <person name="Deshpande S."/>
            <person name="Douglass A.P."/>
            <person name="Hanson S.J."/>
            <person name="Klenk H.-P."/>
            <person name="Labutti K."/>
            <person name="Lapidus A."/>
            <person name="Lindquist E."/>
            <person name="Lipzen A."/>
            <person name="Meier-Kolthoff J.P."/>
            <person name="Ohm R.A."/>
            <person name="Otillar R.P."/>
            <person name="Pangilinan J."/>
            <person name="Peng Y."/>
            <person name="Rokas A."/>
            <person name="Rosa C.A."/>
            <person name="Scheuner C."/>
            <person name="Sibirny A.A."/>
            <person name="Slot J.C."/>
            <person name="Stielow J.B."/>
            <person name="Sun H."/>
            <person name="Kurtzman C.P."/>
            <person name="Blackwell M."/>
            <person name="Grigoriev I.V."/>
            <person name="Jeffries T.W."/>
        </authorList>
    </citation>
    <scope>NUCLEOTIDE SEQUENCE [LARGE SCALE GENOMIC DNA]</scope>
    <source>
        <strain evidence="9">NRRL Y-17324</strain>
    </source>
</reference>
<dbReference type="PANTHER" id="PTHR13383">
    <property type="entry name" value="RIBONUCLEASE H2 SUBUNIT B"/>
    <property type="match status" value="1"/>
</dbReference>
<dbReference type="OrthoDB" id="29098at2759"/>
<evidence type="ECO:0000259" key="7">
    <source>
        <dbReference type="Pfam" id="PF17745"/>
    </source>
</evidence>
<organism evidence="8 9">
    <name type="scientific">Suhomyces tanzawaensis NRRL Y-17324</name>
    <dbReference type="NCBI Taxonomy" id="984487"/>
    <lineage>
        <taxon>Eukaryota</taxon>
        <taxon>Fungi</taxon>
        <taxon>Dikarya</taxon>
        <taxon>Ascomycota</taxon>
        <taxon>Saccharomycotina</taxon>
        <taxon>Pichiomycetes</taxon>
        <taxon>Debaryomycetaceae</taxon>
        <taxon>Suhomyces</taxon>
    </lineage>
</organism>
<evidence type="ECO:0000256" key="4">
    <source>
        <dbReference type="ARBA" id="ARBA00024778"/>
    </source>
</evidence>
<dbReference type="STRING" id="984487.A0A1E4SS13"/>
<comment type="subcellular location">
    <subcellularLocation>
        <location evidence="1">Nucleus</location>
    </subcellularLocation>
</comment>